<name>A0ABV6TNS0_9ACTN</name>
<dbReference type="CDD" id="cd07729">
    <property type="entry name" value="AHL_lactonase_MBL-fold"/>
    <property type="match status" value="1"/>
</dbReference>
<evidence type="ECO:0000259" key="6">
    <source>
        <dbReference type="SMART" id="SM00849"/>
    </source>
</evidence>
<dbReference type="InterPro" id="IPR036866">
    <property type="entry name" value="RibonucZ/Hydroxyglut_hydro"/>
</dbReference>
<feature type="domain" description="Metallo-beta-lactamase" evidence="6">
    <location>
        <begin position="44"/>
        <end position="244"/>
    </location>
</feature>
<dbReference type="EMBL" id="JBHMQV010000009">
    <property type="protein sequence ID" value="MFC0847422.1"/>
    <property type="molecule type" value="Genomic_DNA"/>
</dbReference>
<dbReference type="InterPro" id="IPR051013">
    <property type="entry name" value="MBL_superfamily_lactonases"/>
</dbReference>
<protein>
    <submittedName>
        <fullName evidence="7">N-acyl homoserine lactonase family protein</fullName>
    </submittedName>
</protein>
<dbReference type="SUPFAM" id="SSF56281">
    <property type="entry name" value="Metallo-hydrolase/oxidoreductase"/>
    <property type="match status" value="1"/>
</dbReference>
<comment type="caution">
    <text evidence="7">The sequence shown here is derived from an EMBL/GenBank/DDBJ whole genome shotgun (WGS) entry which is preliminary data.</text>
</comment>
<gene>
    <name evidence="7" type="ORF">ACFH04_27495</name>
</gene>
<dbReference type="PANTHER" id="PTHR42978:SF7">
    <property type="entry name" value="METALLO-HYDROLASE RV2300C-RELATED"/>
    <property type="match status" value="1"/>
</dbReference>
<accession>A0ABV6TNS0</accession>
<dbReference type="Pfam" id="PF00753">
    <property type="entry name" value="Lactamase_B"/>
    <property type="match status" value="1"/>
</dbReference>
<evidence type="ECO:0000256" key="1">
    <source>
        <dbReference type="ARBA" id="ARBA00001947"/>
    </source>
</evidence>
<keyword evidence="3" id="KW-0479">Metal-binding</keyword>
<evidence type="ECO:0000313" key="8">
    <source>
        <dbReference type="Proteomes" id="UP001589887"/>
    </source>
</evidence>
<dbReference type="InterPro" id="IPR001279">
    <property type="entry name" value="Metallo-B-lactamas"/>
</dbReference>
<keyword evidence="8" id="KW-1185">Reference proteome</keyword>
<dbReference type="RefSeq" id="WP_394324306.1">
    <property type="nucleotide sequence ID" value="NZ_JBHMQV010000009.1"/>
</dbReference>
<comment type="cofactor">
    <cofactor evidence="1">
        <name>Zn(2+)</name>
        <dbReference type="ChEBI" id="CHEBI:29105"/>
    </cofactor>
</comment>
<dbReference type="PANTHER" id="PTHR42978">
    <property type="entry name" value="QUORUM-QUENCHING LACTONASE YTNP-RELATED-RELATED"/>
    <property type="match status" value="1"/>
</dbReference>
<keyword evidence="5" id="KW-0862">Zinc</keyword>
<organism evidence="7 8">
    <name type="scientific">Streptomyces noboritoensis</name>
    <dbReference type="NCBI Taxonomy" id="67337"/>
    <lineage>
        <taxon>Bacteria</taxon>
        <taxon>Bacillati</taxon>
        <taxon>Actinomycetota</taxon>
        <taxon>Actinomycetes</taxon>
        <taxon>Kitasatosporales</taxon>
        <taxon>Streptomycetaceae</taxon>
        <taxon>Streptomyces</taxon>
    </lineage>
</organism>
<evidence type="ECO:0000256" key="2">
    <source>
        <dbReference type="ARBA" id="ARBA00007749"/>
    </source>
</evidence>
<keyword evidence="4" id="KW-0378">Hydrolase</keyword>
<reference evidence="7 8" key="1">
    <citation type="submission" date="2024-09" db="EMBL/GenBank/DDBJ databases">
        <authorList>
            <person name="Sun Q."/>
            <person name="Mori K."/>
        </authorList>
    </citation>
    <scope>NUCLEOTIDE SEQUENCE [LARGE SCALE GENOMIC DNA]</scope>
    <source>
        <strain evidence="7 8">JCM 4557</strain>
    </source>
</reference>
<evidence type="ECO:0000313" key="7">
    <source>
        <dbReference type="EMBL" id="MFC0847422.1"/>
    </source>
</evidence>
<dbReference type="Gene3D" id="3.60.15.10">
    <property type="entry name" value="Ribonuclease Z/Hydroxyacylglutathione hydrolase-like"/>
    <property type="match status" value="1"/>
</dbReference>
<sequence>MAEDTPPEYEVLALRFGTHADRPARDNFLVDEGQFTPGSDMPMDFYLWVIRNDRHFLLVDTGFNEEMARRRGRTLFRCPVDALADLGVAAEDVSDVVVTHMHYDHAGNLDRFPHARIHLQEDELRFCTGPAMRHHVVRKPFESVNVKTAVQGLFEDQLVLHRGEAEIIPGVTVHPVPGHTPGTQVVRVPTARGWVVLASDATHLWANIRLRSPFPILDHLTPMLEGYEKIEALADGDDHIIPGHDPQVALRFPALPGAPDWVRLHEPALDSLEAAAIAGGAVR</sequence>
<comment type="similarity">
    <text evidence="2">Belongs to the metallo-beta-lactamase superfamily.</text>
</comment>
<evidence type="ECO:0000256" key="3">
    <source>
        <dbReference type="ARBA" id="ARBA00022723"/>
    </source>
</evidence>
<dbReference type="Proteomes" id="UP001589887">
    <property type="component" value="Unassembled WGS sequence"/>
</dbReference>
<dbReference type="SMART" id="SM00849">
    <property type="entry name" value="Lactamase_B"/>
    <property type="match status" value="1"/>
</dbReference>
<evidence type="ECO:0000256" key="5">
    <source>
        <dbReference type="ARBA" id="ARBA00022833"/>
    </source>
</evidence>
<evidence type="ECO:0000256" key="4">
    <source>
        <dbReference type="ARBA" id="ARBA00022801"/>
    </source>
</evidence>
<proteinExistence type="inferred from homology"/>